<proteinExistence type="predicted"/>
<reference evidence="1" key="1">
    <citation type="journal article" date="2021" name="Proc. Natl. Acad. Sci. U.S.A.">
        <title>A Catalog of Tens of Thousands of Viruses from Human Metagenomes Reveals Hidden Associations with Chronic Diseases.</title>
        <authorList>
            <person name="Tisza M.J."/>
            <person name="Buck C.B."/>
        </authorList>
    </citation>
    <scope>NUCLEOTIDE SEQUENCE</scope>
    <source>
        <strain evidence="1">CtgN495</strain>
    </source>
</reference>
<accession>A0A8S5UCI7</accession>
<sequence>MFKITMTVNLIHLKDGYQHQYKRTYYRKTRPTVKEMDARLNKYAYSIMYQLQKKGRTCVFAGRRWIKEEIVDD</sequence>
<organism evidence="1">
    <name type="scientific">Siphoviridae sp. ctgN495</name>
    <dbReference type="NCBI Taxonomy" id="2825608"/>
    <lineage>
        <taxon>Viruses</taxon>
        <taxon>Duplodnaviria</taxon>
        <taxon>Heunggongvirae</taxon>
        <taxon>Uroviricota</taxon>
        <taxon>Caudoviricetes</taxon>
    </lineage>
</organism>
<name>A0A8S5UCI7_9CAUD</name>
<protein>
    <submittedName>
        <fullName evidence="1">Uncharacterized protein</fullName>
    </submittedName>
</protein>
<dbReference type="EMBL" id="BK016063">
    <property type="protein sequence ID" value="DAF92223.1"/>
    <property type="molecule type" value="Genomic_DNA"/>
</dbReference>
<evidence type="ECO:0000313" key="1">
    <source>
        <dbReference type="EMBL" id="DAF92223.1"/>
    </source>
</evidence>